<dbReference type="HOGENOM" id="CLU_000445_52_2_2"/>
<dbReference type="GO" id="GO:0032259">
    <property type="term" value="P:methylation"/>
    <property type="evidence" value="ECO:0007669"/>
    <property type="project" value="UniProtKB-KW"/>
</dbReference>
<dbReference type="RefSeq" id="WP_011447993.1">
    <property type="nucleotide sequence ID" value="NC_007796.1"/>
</dbReference>
<dbReference type="InterPro" id="IPR001497">
    <property type="entry name" value="MethylDNA_cys_MeTrfase_AS"/>
</dbReference>
<dbReference type="eggNOG" id="arCOG02724">
    <property type="taxonomic scope" value="Archaea"/>
</dbReference>
<evidence type="ECO:0000256" key="1">
    <source>
        <dbReference type="ARBA" id="ARBA00001286"/>
    </source>
</evidence>
<keyword evidence="9" id="KW-1185">Reference proteome</keyword>
<evidence type="ECO:0000256" key="2">
    <source>
        <dbReference type="ARBA" id="ARBA00022603"/>
    </source>
</evidence>
<evidence type="ECO:0000313" key="8">
    <source>
        <dbReference type="EMBL" id="ABD40714.1"/>
    </source>
</evidence>
<keyword evidence="3" id="KW-0808">Transferase</keyword>
<evidence type="ECO:0000256" key="6">
    <source>
        <dbReference type="ARBA" id="ARBA00049348"/>
    </source>
</evidence>
<keyword evidence="4" id="KW-0227">DNA damage</keyword>
<dbReference type="GO" id="GO:0003908">
    <property type="term" value="F:methylated-DNA-[protein]-cysteine S-methyltransferase activity"/>
    <property type="evidence" value="ECO:0007669"/>
    <property type="project" value="UniProtKB-EC"/>
</dbReference>
<evidence type="ECO:0000259" key="7">
    <source>
        <dbReference type="Pfam" id="PF01035"/>
    </source>
</evidence>
<dbReference type="PANTHER" id="PTHR10815:SF13">
    <property type="entry name" value="METHYLATED-DNA--PROTEIN-CYSTEINE METHYLTRANSFERASE"/>
    <property type="match status" value="1"/>
</dbReference>
<name>Q2FPE7_METHJ</name>
<protein>
    <submittedName>
        <fullName evidence="8">Methylated-DNA--protein-cysteine methyltransferase</fullName>
    </submittedName>
</protein>
<organism evidence="8 9">
    <name type="scientific">Methanospirillum hungatei JF-1 (strain ATCC 27890 / DSM 864 / NBRC 100397 / JF-1)</name>
    <dbReference type="NCBI Taxonomy" id="323259"/>
    <lineage>
        <taxon>Archaea</taxon>
        <taxon>Methanobacteriati</taxon>
        <taxon>Methanobacteriota</taxon>
        <taxon>Stenosarchaea group</taxon>
        <taxon>Methanomicrobia</taxon>
        <taxon>Methanomicrobiales</taxon>
        <taxon>Methanospirillaceae</taxon>
        <taxon>Methanospirillum</taxon>
    </lineage>
</organism>
<dbReference type="CDD" id="cd06445">
    <property type="entry name" value="ATase"/>
    <property type="match status" value="1"/>
</dbReference>
<dbReference type="PROSITE" id="PS00374">
    <property type="entry name" value="MGMT"/>
    <property type="match status" value="1"/>
</dbReference>
<dbReference type="GeneID" id="3923813"/>
<dbReference type="InterPro" id="IPR036388">
    <property type="entry name" value="WH-like_DNA-bd_sf"/>
</dbReference>
<dbReference type="Proteomes" id="UP000001941">
    <property type="component" value="Chromosome"/>
</dbReference>
<dbReference type="Gene3D" id="1.10.10.10">
    <property type="entry name" value="Winged helix-like DNA-binding domain superfamily/Winged helix DNA-binding domain"/>
    <property type="match status" value="1"/>
</dbReference>
<evidence type="ECO:0000256" key="4">
    <source>
        <dbReference type="ARBA" id="ARBA00022763"/>
    </source>
</evidence>
<keyword evidence="2 8" id="KW-0489">Methyltransferase</keyword>
<dbReference type="NCBIfam" id="TIGR00589">
    <property type="entry name" value="ogt"/>
    <property type="match status" value="1"/>
</dbReference>
<dbReference type="GO" id="GO:0006281">
    <property type="term" value="P:DNA repair"/>
    <property type="evidence" value="ECO:0007669"/>
    <property type="project" value="UniProtKB-KW"/>
</dbReference>
<comment type="catalytic activity">
    <reaction evidence="6">
        <text>a 6-O-methyl-2'-deoxyguanosine in DNA + L-cysteinyl-[protein] = S-methyl-L-cysteinyl-[protein] + a 2'-deoxyguanosine in DNA</text>
        <dbReference type="Rhea" id="RHEA:24000"/>
        <dbReference type="Rhea" id="RHEA-COMP:10131"/>
        <dbReference type="Rhea" id="RHEA-COMP:10132"/>
        <dbReference type="Rhea" id="RHEA-COMP:11367"/>
        <dbReference type="Rhea" id="RHEA-COMP:11368"/>
        <dbReference type="ChEBI" id="CHEBI:29950"/>
        <dbReference type="ChEBI" id="CHEBI:82612"/>
        <dbReference type="ChEBI" id="CHEBI:85445"/>
        <dbReference type="ChEBI" id="CHEBI:85448"/>
        <dbReference type="EC" id="2.1.1.63"/>
    </reaction>
</comment>
<dbReference type="STRING" id="323259.Mhun_0964"/>
<comment type="catalytic activity">
    <reaction evidence="1">
        <text>a 4-O-methyl-thymidine in DNA + L-cysteinyl-[protein] = a thymidine in DNA + S-methyl-L-cysteinyl-[protein]</text>
        <dbReference type="Rhea" id="RHEA:53428"/>
        <dbReference type="Rhea" id="RHEA-COMP:10131"/>
        <dbReference type="Rhea" id="RHEA-COMP:10132"/>
        <dbReference type="Rhea" id="RHEA-COMP:13555"/>
        <dbReference type="Rhea" id="RHEA-COMP:13556"/>
        <dbReference type="ChEBI" id="CHEBI:29950"/>
        <dbReference type="ChEBI" id="CHEBI:82612"/>
        <dbReference type="ChEBI" id="CHEBI:137386"/>
        <dbReference type="ChEBI" id="CHEBI:137387"/>
        <dbReference type="EC" id="2.1.1.63"/>
    </reaction>
</comment>
<evidence type="ECO:0000313" key="9">
    <source>
        <dbReference type="Proteomes" id="UP000001941"/>
    </source>
</evidence>
<dbReference type="EMBL" id="CP000254">
    <property type="protein sequence ID" value="ABD40714.1"/>
    <property type="molecule type" value="Genomic_DNA"/>
</dbReference>
<keyword evidence="5" id="KW-0234">DNA repair</keyword>
<reference evidence="9" key="1">
    <citation type="journal article" date="2016" name="Stand. Genomic Sci.">
        <title>Complete genome sequence of Methanospirillum hungatei type strain JF1.</title>
        <authorList>
            <person name="Gunsalus R.P."/>
            <person name="Cook L.E."/>
            <person name="Crable B."/>
            <person name="Rohlin L."/>
            <person name="McDonald E."/>
            <person name="Mouttaki H."/>
            <person name="Sieber J.R."/>
            <person name="Poweleit N."/>
            <person name="Zhou H."/>
            <person name="Lapidus A.L."/>
            <person name="Daligault H.E."/>
            <person name="Land M."/>
            <person name="Gilna P."/>
            <person name="Ivanova N."/>
            <person name="Kyrpides N."/>
            <person name="Culley D.E."/>
            <person name="McInerney M.J."/>
        </authorList>
    </citation>
    <scope>NUCLEOTIDE SEQUENCE [LARGE SCALE GENOMIC DNA]</scope>
    <source>
        <strain evidence="9">ATCC 27890 / DSM 864 / NBRC 100397 / JF-1</strain>
    </source>
</reference>
<proteinExistence type="predicted"/>
<accession>Q2FPE7</accession>
<dbReference type="AlphaFoldDB" id="Q2FPE7"/>
<evidence type="ECO:0000256" key="5">
    <source>
        <dbReference type="ARBA" id="ARBA00023204"/>
    </source>
</evidence>
<evidence type="ECO:0000256" key="3">
    <source>
        <dbReference type="ARBA" id="ARBA00022679"/>
    </source>
</evidence>
<dbReference type="InterPro" id="IPR036217">
    <property type="entry name" value="MethylDNA_cys_MeTrfase_DNAb"/>
</dbReference>
<dbReference type="PANTHER" id="PTHR10815">
    <property type="entry name" value="METHYLATED-DNA--PROTEIN-CYSTEINE METHYLTRANSFERASE"/>
    <property type="match status" value="1"/>
</dbReference>
<dbReference type="SUPFAM" id="SSF46767">
    <property type="entry name" value="Methylated DNA-protein cysteine methyltransferase, C-terminal domain"/>
    <property type="match status" value="1"/>
</dbReference>
<dbReference type="KEGG" id="mhu:Mhun_0964"/>
<sequence>MEGSARFGLWFVYIRWDSDNVVSRIRFVRQGVSGPVPLSLSQYLAGKTTTLSPLSSLHEQDDTVFGRIYREVKTIPYGETRTYKEIAESVGTGARVVGMAMKRNLTPILIPCHRVVSTGGLGGYTPDISIKQDLLNLEERVRKRMGITNSSLHLS</sequence>
<dbReference type="EnsemblBacteria" id="ABD40714">
    <property type="protein sequence ID" value="ABD40714"/>
    <property type="gene ID" value="Mhun_0964"/>
</dbReference>
<dbReference type="InterPro" id="IPR014048">
    <property type="entry name" value="MethylDNA_cys_MeTrfase_DNA-bd"/>
</dbReference>
<dbReference type="Pfam" id="PF01035">
    <property type="entry name" value="DNA_binding_1"/>
    <property type="match status" value="1"/>
</dbReference>
<dbReference type="InParanoid" id="Q2FPE7"/>
<gene>
    <name evidence="8" type="ordered locus">Mhun_0964</name>
</gene>
<feature type="domain" description="Methylated-DNA-[protein]-cysteine S-methyltransferase DNA binding" evidence="7">
    <location>
        <begin position="67"/>
        <end position="139"/>
    </location>
</feature>